<feature type="domain" description="SPW repeat-containing integral membrane" evidence="1">
    <location>
        <begin position="12"/>
        <end position="114"/>
    </location>
</feature>
<sequence length="121" mass="12745">MNPPRVIPTSVHGVLDYAASGFNLAVPSIMGLKDSPAASRMPRIVGGAGTVYSLLTDYELGLVRRIPMPVHLALDAAKGALLASSPWLFGFAGKGTRYWLPHVALGTADVLAALTSRKYPS</sequence>
<evidence type="ECO:0000313" key="2">
    <source>
        <dbReference type="EMBL" id="QIN80601.1"/>
    </source>
</evidence>
<keyword evidence="3" id="KW-1185">Reference proteome</keyword>
<dbReference type="AlphaFoldDB" id="A0A6G8Q291"/>
<evidence type="ECO:0000313" key="3">
    <source>
        <dbReference type="Proteomes" id="UP000502706"/>
    </source>
</evidence>
<dbReference type="KEGG" id="rmar:GBA65_01390"/>
<organism evidence="2 3">
    <name type="scientific">Rubrobacter marinus</name>
    <dbReference type="NCBI Taxonomy" id="2653852"/>
    <lineage>
        <taxon>Bacteria</taxon>
        <taxon>Bacillati</taxon>
        <taxon>Actinomycetota</taxon>
        <taxon>Rubrobacteria</taxon>
        <taxon>Rubrobacterales</taxon>
        <taxon>Rubrobacteraceae</taxon>
        <taxon>Rubrobacter</taxon>
    </lineage>
</organism>
<accession>A0A6G8Q291</accession>
<name>A0A6G8Q291_9ACTN</name>
<dbReference type="InterPro" id="IPR005530">
    <property type="entry name" value="SPW"/>
</dbReference>
<dbReference type="Proteomes" id="UP000502706">
    <property type="component" value="Chromosome"/>
</dbReference>
<dbReference type="Pfam" id="PF03779">
    <property type="entry name" value="SPW"/>
    <property type="match status" value="1"/>
</dbReference>
<evidence type="ECO:0000259" key="1">
    <source>
        <dbReference type="Pfam" id="PF03779"/>
    </source>
</evidence>
<protein>
    <recommendedName>
        <fullName evidence="1">SPW repeat-containing integral membrane domain-containing protein</fullName>
    </recommendedName>
</protein>
<reference evidence="2 3" key="1">
    <citation type="submission" date="2019-10" db="EMBL/GenBank/DDBJ databases">
        <title>Rubrobacter sp nov SCSIO 52915 isolated from a deep-sea sediment in the South China Sea.</title>
        <authorList>
            <person name="Chen R.W."/>
        </authorList>
    </citation>
    <scope>NUCLEOTIDE SEQUENCE [LARGE SCALE GENOMIC DNA]</scope>
    <source>
        <strain evidence="2 3">SCSIO 52915</strain>
    </source>
</reference>
<dbReference type="EMBL" id="CP045121">
    <property type="protein sequence ID" value="QIN80601.1"/>
    <property type="molecule type" value="Genomic_DNA"/>
</dbReference>
<gene>
    <name evidence="2" type="ORF">GBA65_01390</name>
</gene>
<proteinExistence type="predicted"/>